<keyword evidence="10 14" id="KW-0012">Acyltransferase</keyword>
<comment type="catalytic activity">
    <reaction evidence="13 14">
        <text>a fatty acyl-[ACP] + malonyl-[ACP] + H(+) = a 3-oxoacyl-[ACP] + holo-[ACP] + CO2</text>
        <dbReference type="Rhea" id="RHEA:22836"/>
        <dbReference type="Rhea" id="RHEA-COMP:9623"/>
        <dbReference type="Rhea" id="RHEA-COMP:9685"/>
        <dbReference type="Rhea" id="RHEA-COMP:9916"/>
        <dbReference type="Rhea" id="RHEA-COMP:14125"/>
        <dbReference type="ChEBI" id="CHEBI:15378"/>
        <dbReference type="ChEBI" id="CHEBI:16526"/>
        <dbReference type="ChEBI" id="CHEBI:64479"/>
        <dbReference type="ChEBI" id="CHEBI:78449"/>
        <dbReference type="ChEBI" id="CHEBI:78776"/>
        <dbReference type="ChEBI" id="CHEBI:138651"/>
    </reaction>
</comment>
<evidence type="ECO:0000256" key="3">
    <source>
        <dbReference type="ARBA" id="ARBA00012356"/>
    </source>
</evidence>
<evidence type="ECO:0000256" key="11">
    <source>
        <dbReference type="ARBA" id="ARBA00024006"/>
    </source>
</evidence>
<evidence type="ECO:0000256" key="15">
    <source>
        <dbReference type="RuleBase" id="RU003694"/>
    </source>
</evidence>
<evidence type="ECO:0000256" key="4">
    <source>
        <dbReference type="ARBA" id="ARBA00014657"/>
    </source>
</evidence>
<evidence type="ECO:0000313" key="17">
    <source>
        <dbReference type="EMBL" id="MDI6098132.1"/>
    </source>
</evidence>
<evidence type="ECO:0000256" key="13">
    <source>
        <dbReference type="ARBA" id="ARBA00047659"/>
    </source>
</evidence>
<dbReference type="PANTHER" id="PTHR11712">
    <property type="entry name" value="POLYKETIDE SYNTHASE-RELATED"/>
    <property type="match status" value="1"/>
</dbReference>
<keyword evidence="6 14" id="KW-0808">Transferase</keyword>
<keyword evidence="9 14" id="KW-0275">Fatty acid biosynthesis</keyword>
<evidence type="ECO:0000259" key="16">
    <source>
        <dbReference type="PROSITE" id="PS52004"/>
    </source>
</evidence>
<dbReference type="InterPro" id="IPR000794">
    <property type="entry name" value="Beta-ketoacyl_synthase"/>
</dbReference>
<dbReference type="EMBL" id="JASCTH010000003">
    <property type="protein sequence ID" value="MDI6098132.1"/>
    <property type="molecule type" value="Genomic_DNA"/>
</dbReference>
<dbReference type="Gene3D" id="3.40.47.10">
    <property type="match status" value="1"/>
</dbReference>
<dbReference type="InterPro" id="IPR014031">
    <property type="entry name" value="Ketoacyl_synth_C"/>
</dbReference>
<protein>
    <recommendedName>
        <fullName evidence="4 14">3-oxoacyl-[acyl-carrier-protein] synthase 2</fullName>
        <ecNumber evidence="3 14">2.3.1.179</ecNumber>
    </recommendedName>
</protein>
<keyword evidence="8" id="KW-0443">Lipid metabolism</keyword>
<evidence type="ECO:0000256" key="1">
    <source>
        <dbReference type="ARBA" id="ARBA00005194"/>
    </source>
</evidence>
<evidence type="ECO:0000256" key="2">
    <source>
        <dbReference type="ARBA" id="ARBA00008467"/>
    </source>
</evidence>
<dbReference type="NCBIfam" id="NF005589">
    <property type="entry name" value="PRK07314.1"/>
    <property type="match status" value="1"/>
</dbReference>
<organism evidence="17 18">
    <name type="scientific">Actinoplanes sandaracinus</name>
    <dbReference type="NCBI Taxonomy" id="3045177"/>
    <lineage>
        <taxon>Bacteria</taxon>
        <taxon>Bacillati</taxon>
        <taxon>Actinomycetota</taxon>
        <taxon>Actinomycetes</taxon>
        <taxon>Micromonosporales</taxon>
        <taxon>Micromonosporaceae</taxon>
        <taxon>Actinoplanes</taxon>
    </lineage>
</organism>
<dbReference type="RefSeq" id="WP_282757632.1">
    <property type="nucleotide sequence ID" value="NZ_JASCTH010000003.1"/>
</dbReference>
<name>A0ABT6WEK2_9ACTN</name>
<keyword evidence="7" id="KW-0276">Fatty acid metabolism</keyword>
<evidence type="ECO:0000256" key="5">
    <source>
        <dbReference type="ARBA" id="ARBA00022516"/>
    </source>
</evidence>
<comment type="similarity">
    <text evidence="2 14 15">Belongs to the thiolase-like superfamily. Beta-ketoacyl-ACP synthases family.</text>
</comment>
<evidence type="ECO:0000256" key="8">
    <source>
        <dbReference type="ARBA" id="ARBA00023098"/>
    </source>
</evidence>
<gene>
    <name evidence="17" type="primary">fabF</name>
    <name evidence="17" type="ORF">QLQ12_05890</name>
</gene>
<evidence type="ECO:0000256" key="10">
    <source>
        <dbReference type="ARBA" id="ARBA00023315"/>
    </source>
</evidence>
<keyword evidence="5 14" id="KW-0444">Lipid biosynthesis</keyword>
<dbReference type="Pfam" id="PF00109">
    <property type="entry name" value="ketoacyl-synt"/>
    <property type="match status" value="1"/>
</dbReference>
<dbReference type="NCBIfam" id="TIGR03150">
    <property type="entry name" value="fabF"/>
    <property type="match status" value="1"/>
</dbReference>
<evidence type="ECO:0000256" key="6">
    <source>
        <dbReference type="ARBA" id="ARBA00022679"/>
    </source>
</evidence>
<evidence type="ECO:0000256" key="12">
    <source>
        <dbReference type="ARBA" id="ARBA00047318"/>
    </source>
</evidence>
<dbReference type="PIRSF" id="PIRSF000447">
    <property type="entry name" value="KAS_II"/>
    <property type="match status" value="1"/>
</dbReference>
<dbReference type="InterPro" id="IPR016039">
    <property type="entry name" value="Thiolase-like"/>
</dbReference>
<dbReference type="EC" id="2.3.1.179" evidence="3 14"/>
<dbReference type="Proteomes" id="UP001241758">
    <property type="component" value="Unassembled WGS sequence"/>
</dbReference>
<accession>A0ABT6WEK2</accession>
<dbReference type="PROSITE" id="PS52004">
    <property type="entry name" value="KS3_2"/>
    <property type="match status" value="1"/>
</dbReference>
<evidence type="ECO:0000256" key="7">
    <source>
        <dbReference type="ARBA" id="ARBA00022832"/>
    </source>
</evidence>
<sequence length="408" mass="42060">MSTVDVVVTGLGATTPLGGDVASTWDALLAGRSGVGPLTQEWAGSLPVRIAAQLAVEPSEVIERVKLRRMDRSEAMALIAAKEAWADAGLAGTGLDAERLAVSFGSGIGGAITLLDQDDILEKHGPRRVSPHTVPMLMPNGPAAYIGLELGARAGVRAMASACATGAEAVALGLDLIRLGRADVVVAGSTEAVIHPLPVAGFASMRAMSTRNDDPERASRPWDKGRDGFVLGEGAGALILERADHAAARGARIYARLAGAGITSDGYDIVQPDPECRGGIRAMRMAIEDAGLTGTDIHHVNAHATSTPVGDMGEIMGIRTAVGDHPILTSTKSMTGHLLGAAGALESIAAILALRDGIIPPTINLDDPDDRLDLEVAAHKARTADIQAAMNNSFGFGGHNVALVFTRA</sequence>
<evidence type="ECO:0000256" key="14">
    <source>
        <dbReference type="PIRNR" id="PIRNR000447"/>
    </source>
</evidence>
<comment type="caution">
    <text evidence="17">The sequence shown here is derived from an EMBL/GenBank/DDBJ whole genome shotgun (WGS) entry which is preliminary data.</text>
</comment>
<feature type="domain" description="Ketosynthase family 3 (KS3)" evidence="16">
    <location>
        <begin position="3"/>
        <end position="407"/>
    </location>
</feature>
<dbReference type="PANTHER" id="PTHR11712:SF336">
    <property type="entry name" value="3-OXOACYL-[ACYL-CARRIER-PROTEIN] SYNTHASE, MITOCHONDRIAL"/>
    <property type="match status" value="1"/>
</dbReference>
<dbReference type="SMART" id="SM00825">
    <property type="entry name" value="PKS_KS"/>
    <property type="match status" value="1"/>
</dbReference>
<proteinExistence type="inferred from homology"/>
<dbReference type="SUPFAM" id="SSF53901">
    <property type="entry name" value="Thiolase-like"/>
    <property type="match status" value="2"/>
</dbReference>
<evidence type="ECO:0000313" key="18">
    <source>
        <dbReference type="Proteomes" id="UP001241758"/>
    </source>
</evidence>
<dbReference type="CDD" id="cd00834">
    <property type="entry name" value="KAS_I_II"/>
    <property type="match status" value="1"/>
</dbReference>
<evidence type="ECO:0000256" key="9">
    <source>
        <dbReference type="ARBA" id="ARBA00023160"/>
    </source>
</evidence>
<comment type="pathway">
    <text evidence="1 14">Lipid metabolism; fatty acid biosynthesis.</text>
</comment>
<dbReference type="InterPro" id="IPR014030">
    <property type="entry name" value="Ketoacyl_synth_N"/>
</dbReference>
<comment type="function">
    <text evidence="11 14">Involved in the type II fatty acid elongation cycle. Catalyzes the elongation of a wide range of acyl-ACP by the addition of two carbons from malonyl-ACP to an acyl acceptor. Can efficiently catalyze the conversion of palmitoleoyl-ACP (cis-hexadec-9-enoyl-ACP) to cis-vaccenoyl-ACP (cis-octadec-11-enoyl-ACP), an essential step in the thermal regulation of fatty acid composition.</text>
</comment>
<keyword evidence="18" id="KW-1185">Reference proteome</keyword>
<dbReference type="Pfam" id="PF02801">
    <property type="entry name" value="Ketoacyl-synt_C"/>
    <property type="match status" value="1"/>
</dbReference>
<dbReference type="InterPro" id="IPR017568">
    <property type="entry name" value="3-oxoacyl-ACP_synth-2"/>
</dbReference>
<dbReference type="InterPro" id="IPR020841">
    <property type="entry name" value="PKS_Beta-ketoAc_synthase_dom"/>
</dbReference>
<comment type="catalytic activity">
    <reaction evidence="12 14">
        <text>(9Z)-hexadecenoyl-[ACP] + malonyl-[ACP] + H(+) = 3-oxo-(11Z)-octadecenoyl-[ACP] + holo-[ACP] + CO2</text>
        <dbReference type="Rhea" id="RHEA:55040"/>
        <dbReference type="Rhea" id="RHEA-COMP:9623"/>
        <dbReference type="Rhea" id="RHEA-COMP:9685"/>
        <dbReference type="Rhea" id="RHEA-COMP:10800"/>
        <dbReference type="Rhea" id="RHEA-COMP:14074"/>
        <dbReference type="ChEBI" id="CHEBI:15378"/>
        <dbReference type="ChEBI" id="CHEBI:16526"/>
        <dbReference type="ChEBI" id="CHEBI:64479"/>
        <dbReference type="ChEBI" id="CHEBI:78449"/>
        <dbReference type="ChEBI" id="CHEBI:83989"/>
        <dbReference type="ChEBI" id="CHEBI:138538"/>
        <dbReference type="EC" id="2.3.1.179"/>
    </reaction>
</comment>
<reference evidence="17 18" key="1">
    <citation type="submission" date="2023-05" db="EMBL/GenBank/DDBJ databases">
        <title>Actinoplanes sp. NEAU-A12 genome sequencing.</title>
        <authorList>
            <person name="Wang Z.-S."/>
        </authorList>
    </citation>
    <scope>NUCLEOTIDE SEQUENCE [LARGE SCALE GENOMIC DNA]</scope>
    <source>
        <strain evidence="17 18">NEAU-A12</strain>
    </source>
</reference>
<dbReference type="GO" id="GO:0004315">
    <property type="term" value="F:3-oxoacyl-[acyl-carrier-protein] synthase activity"/>
    <property type="evidence" value="ECO:0007669"/>
    <property type="project" value="UniProtKB-EC"/>
</dbReference>